<dbReference type="PROSITE" id="PS51257">
    <property type="entry name" value="PROKAR_LIPOPROTEIN"/>
    <property type="match status" value="1"/>
</dbReference>
<keyword evidence="2" id="KW-0645">Protease</keyword>
<dbReference type="RefSeq" id="WP_166536023.1">
    <property type="nucleotide sequence ID" value="NZ_JAABLM010000003.1"/>
</dbReference>
<gene>
    <name evidence="2" type="ORF">GV828_03155</name>
</gene>
<feature type="domain" description="PrcB C-terminal" evidence="1">
    <location>
        <begin position="82"/>
        <end position="137"/>
    </location>
</feature>
<dbReference type="Proteomes" id="UP000798602">
    <property type="component" value="Unassembled WGS sequence"/>
</dbReference>
<evidence type="ECO:0000313" key="2">
    <source>
        <dbReference type="EMBL" id="NBL64196.1"/>
    </source>
</evidence>
<dbReference type="Pfam" id="PF14343">
    <property type="entry name" value="PrcB_C"/>
    <property type="match status" value="1"/>
</dbReference>
<protein>
    <submittedName>
        <fullName evidence="2">Protease complex subunit PrcB family protein</fullName>
    </submittedName>
</protein>
<reference evidence="3" key="1">
    <citation type="submission" date="2020-01" db="EMBL/GenBank/DDBJ databases">
        <title>Sphingomonas sp. strain CSW-10.</title>
        <authorList>
            <person name="Chen W.-M."/>
        </authorList>
    </citation>
    <scope>NUCLEOTIDE SEQUENCE [LARGE SCALE GENOMIC DNA]</scope>
    <source>
        <strain evidence="3">NST-5</strain>
    </source>
</reference>
<accession>A0ABW9Z7M4</accession>
<sequence length="147" mass="16150">MKNIITAITAVALLSCNSSQKKSSEAFQKSSKELVTVLAKSEYGGLEQKSFEVINNSTDFTELLQKINLDGNLEVDFKKEQVVALFLGQKNTGGHSINIKSVEEKNEILLITVEKILPKDGEIVTMALTNPYVIAKISSTKAIKFVE</sequence>
<dbReference type="InterPro" id="IPR025748">
    <property type="entry name" value="PrcB_C_dom"/>
</dbReference>
<proteinExistence type="predicted"/>
<keyword evidence="3" id="KW-1185">Reference proteome</keyword>
<organism evidence="2 3">
    <name type="scientific">Flavobacterium ichthyis</name>
    <dbReference type="NCBI Taxonomy" id="2698827"/>
    <lineage>
        <taxon>Bacteria</taxon>
        <taxon>Pseudomonadati</taxon>
        <taxon>Bacteroidota</taxon>
        <taxon>Flavobacteriia</taxon>
        <taxon>Flavobacteriales</taxon>
        <taxon>Flavobacteriaceae</taxon>
        <taxon>Flavobacterium</taxon>
    </lineage>
</organism>
<dbReference type="EMBL" id="JAABLM010000003">
    <property type="protein sequence ID" value="NBL64196.1"/>
    <property type="molecule type" value="Genomic_DNA"/>
</dbReference>
<keyword evidence="2" id="KW-0378">Hydrolase</keyword>
<comment type="caution">
    <text evidence="2">The sequence shown here is derived from an EMBL/GenBank/DDBJ whole genome shotgun (WGS) entry which is preliminary data.</text>
</comment>
<evidence type="ECO:0000259" key="1">
    <source>
        <dbReference type="Pfam" id="PF14343"/>
    </source>
</evidence>
<dbReference type="GO" id="GO:0008233">
    <property type="term" value="F:peptidase activity"/>
    <property type="evidence" value="ECO:0007669"/>
    <property type="project" value="UniProtKB-KW"/>
</dbReference>
<evidence type="ECO:0000313" key="3">
    <source>
        <dbReference type="Proteomes" id="UP000798602"/>
    </source>
</evidence>
<name>A0ABW9Z7M4_9FLAO</name>
<dbReference type="GO" id="GO:0006508">
    <property type="term" value="P:proteolysis"/>
    <property type="evidence" value="ECO:0007669"/>
    <property type="project" value="UniProtKB-KW"/>
</dbReference>